<sequence length="37" mass="3464">MGTKDLIVIGSGINGAGIATDAAGCGLSGTVAKILMS</sequence>
<evidence type="ECO:0000313" key="2">
    <source>
        <dbReference type="Proteomes" id="UP000244334"/>
    </source>
</evidence>
<organism evidence="1 2">
    <name type="scientific">Candidatus Erwinia dacicola</name>
    <dbReference type="NCBI Taxonomy" id="252393"/>
    <lineage>
        <taxon>Bacteria</taxon>
        <taxon>Pseudomonadati</taxon>
        <taxon>Pseudomonadota</taxon>
        <taxon>Gammaproteobacteria</taxon>
        <taxon>Enterobacterales</taxon>
        <taxon>Erwiniaceae</taxon>
        <taxon>Erwinia</taxon>
    </lineage>
</organism>
<dbReference type="Gene3D" id="3.50.50.60">
    <property type="entry name" value="FAD/NAD(P)-binding domain"/>
    <property type="match status" value="1"/>
</dbReference>
<name>A0A328TME7_9GAMM</name>
<gene>
    <name evidence="1" type="ORF">ACZ87_02641</name>
</gene>
<accession>A0A328TME7</accession>
<evidence type="ECO:0008006" key="3">
    <source>
        <dbReference type="Google" id="ProtNLM"/>
    </source>
</evidence>
<reference evidence="1" key="1">
    <citation type="submission" date="2018-04" db="EMBL/GenBank/DDBJ databases">
        <title>Genomes of the Obligate Erwinia dacicola and Facultative Enterobacter sp. OLF Endosymbionts of the Olive Fruit fly, Bactrocera oleae.</title>
        <authorList>
            <person name="Estes A.M."/>
            <person name="Hearn D.J."/>
            <person name="Agarwal S."/>
            <person name="Pierson E.A."/>
            <person name="Dunning-Hotopp J.C."/>
        </authorList>
    </citation>
    <scope>NUCLEOTIDE SEQUENCE [LARGE SCALE GENOMIC DNA]</scope>
    <source>
        <strain evidence="1">Oroville</strain>
    </source>
</reference>
<comment type="caution">
    <text evidence="1">The sequence shown here is derived from an EMBL/GenBank/DDBJ whole genome shotgun (WGS) entry which is preliminary data.</text>
</comment>
<dbReference type="Proteomes" id="UP000244334">
    <property type="component" value="Unassembled WGS sequence"/>
</dbReference>
<dbReference type="InterPro" id="IPR036188">
    <property type="entry name" value="FAD/NAD-bd_sf"/>
</dbReference>
<protein>
    <recommendedName>
        <fullName evidence="3">Glycerol-3-phosphate dehydrogenase</fullName>
    </recommendedName>
</protein>
<dbReference type="EMBL" id="LJAM02000317">
    <property type="protein sequence ID" value="RAP70552.1"/>
    <property type="molecule type" value="Genomic_DNA"/>
</dbReference>
<proteinExistence type="predicted"/>
<evidence type="ECO:0000313" key="1">
    <source>
        <dbReference type="EMBL" id="RAP70552.1"/>
    </source>
</evidence>
<dbReference type="AlphaFoldDB" id="A0A328TME7"/>
<keyword evidence="2" id="KW-1185">Reference proteome</keyword>